<dbReference type="InterPro" id="IPR015943">
    <property type="entry name" value="WD40/YVTN_repeat-like_dom_sf"/>
</dbReference>
<dbReference type="Proteomes" id="UP000429607">
    <property type="component" value="Unassembled WGS sequence"/>
</dbReference>
<evidence type="ECO:0000256" key="1">
    <source>
        <dbReference type="ARBA" id="ARBA00022574"/>
    </source>
</evidence>
<comment type="caution">
    <text evidence="3">The sequence shown here is derived from an EMBL/GenBank/DDBJ whole genome shotgun (WGS) entry which is preliminary data.</text>
</comment>
<reference evidence="3 4" key="1">
    <citation type="submission" date="2018-09" db="EMBL/GenBank/DDBJ databases">
        <title>Genomic investigation of the strawberry pathogen Phytophthora fragariae indicates pathogenicity is determined by transcriptional variation in three key races.</title>
        <authorList>
            <person name="Adams T.M."/>
            <person name="Armitage A.D."/>
            <person name="Sobczyk M.K."/>
            <person name="Bates H.J."/>
            <person name="Dunwell J.M."/>
            <person name="Nellist C.F."/>
            <person name="Harrison R.J."/>
        </authorList>
    </citation>
    <scope>NUCLEOTIDE SEQUENCE [LARGE SCALE GENOMIC DNA]</scope>
    <source>
        <strain evidence="3 4">SCRP249</strain>
    </source>
</reference>
<dbReference type="SUPFAM" id="SSF50978">
    <property type="entry name" value="WD40 repeat-like"/>
    <property type="match status" value="1"/>
</dbReference>
<dbReference type="InterPro" id="IPR001680">
    <property type="entry name" value="WD40_rpt"/>
</dbReference>
<dbReference type="EMBL" id="QXFV01009322">
    <property type="protein sequence ID" value="KAE8955228.1"/>
    <property type="molecule type" value="Genomic_DNA"/>
</dbReference>
<dbReference type="PANTHER" id="PTHR19853">
    <property type="entry name" value="WD REPEAT CONTAINING PROTEIN 3 WDR3"/>
    <property type="match status" value="1"/>
</dbReference>
<keyword evidence="2" id="KW-0677">Repeat</keyword>
<dbReference type="AlphaFoldDB" id="A0A6A3GN61"/>
<dbReference type="InterPro" id="IPR036322">
    <property type="entry name" value="WD40_repeat_dom_sf"/>
</dbReference>
<dbReference type="InterPro" id="IPR051570">
    <property type="entry name" value="TBC1_cilium_biogenesis"/>
</dbReference>
<keyword evidence="1" id="KW-0853">WD repeat</keyword>
<protein>
    <submittedName>
        <fullName evidence="3">Uncharacterized protein</fullName>
    </submittedName>
</protein>
<accession>A0A6A3GN61</accession>
<name>A0A6A3GN61_9STRA</name>
<dbReference type="GO" id="GO:0030515">
    <property type="term" value="F:snoRNA binding"/>
    <property type="evidence" value="ECO:0007669"/>
    <property type="project" value="TreeGrafter"/>
</dbReference>
<evidence type="ECO:0000256" key="2">
    <source>
        <dbReference type="ARBA" id="ARBA00022737"/>
    </source>
</evidence>
<dbReference type="GO" id="GO:0030490">
    <property type="term" value="P:maturation of SSU-rRNA"/>
    <property type="evidence" value="ECO:0007669"/>
    <property type="project" value="TreeGrafter"/>
</dbReference>
<dbReference type="Gene3D" id="2.130.10.10">
    <property type="entry name" value="YVTN repeat-like/Quinoprotein amine dehydrogenase"/>
    <property type="match status" value="1"/>
</dbReference>
<dbReference type="GO" id="GO:0032040">
    <property type="term" value="C:small-subunit processome"/>
    <property type="evidence" value="ECO:0007669"/>
    <property type="project" value="TreeGrafter"/>
</dbReference>
<evidence type="ECO:0000313" key="3">
    <source>
        <dbReference type="EMBL" id="KAE8955228.1"/>
    </source>
</evidence>
<dbReference type="PANTHER" id="PTHR19853:SF0">
    <property type="entry name" value="WD REPEAT-CONTAINING PROTEIN 3"/>
    <property type="match status" value="1"/>
</dbReference>
<organism evidence="3 4">
    <name type="scientific">Phytophthora rubi</name>
    <dbReference type="NCBI Taxonomy" id="129364"/>
    <lineage>
        <taxon>Eukaryota</taxon>
        <taxon>Sar</taxon>
        <taxon>Stramenopiles</taxon>
        <taxon>Oomycota</taxon>
        <taxon>Peronosporomycetes</taxon>
        <taxon>Peronosporales</taxon>
        <taxon>Peronosporaceae</taxon>
        <taxon>Phytophthora</taxon>
    </lineage>
</organism>
<proteinExistence type="predicted"/>
<gene>
    <name evidence="3" type="ORF">PR001_g32187</name>
</gene>
<dbReference type="Pfam" id="PF00400">
    <property type="entry name" value="WD40"/>
    <property type="match status" value="2"/>
</dbReference>
<dbReference type="GO" id="GO:0034388">
    <property type="term" value="C:Pwp2p-containing subcomplex of 90S preribosome"/>
    <property type="evidence" value="ECO:0007669"/>
    <property type="project" value="TreeGrafter"/>
</dbReference>
<sequence>MCVKFVRKTHYFFTASKDKSICYWDGDHFERILKIDRQHFGEVWGLAVSGDGSFVVSCSQDRSLCKEIVGSLQYLVACTRPDLANAVRTLGRYMGAYTVENYRAAQRVVRYALATKPWVWCTGQRLNFLCWMPTVMLTTSRARRRADL</sequence>
<evidence type="ECO:0000313" key="4">
    <source>
        <dbReference type="Proteomes" id="UP000429607"/>
    </source>
</evidence>